<name>A0A914DJP0_9BILA</name>
<dbReference type="SMART" id="SM00034">
    <property type="entry name" value="CLECT"/>
    <property type="match status" value="2"/>
</dbReference>
<dbReference type="CDD" id="cd00037">
    <property type="entry name" value="CLECT"/>
    <property type="match status" value="1"/>
</dbReference>
<dbReference type="SUPFAM" id="SSF56436">
    <property type="entry name" value="C-type lectin-like"/>
    <property type="match status" value="2"/>
</dbReference>
<dbReference type="InterPro" id="IPR001304">
    <property type="entry name" value="C-type_lectin-like"/>
</dbReference>
<feature type="domain" description="C-type lectin" evidence="1">
    <location>
        <begin position="203"/>
        <end position="339"/>
    </location>
</feature>
<proteinExistence type="predicted"/>
<dbReference type="AlphaFoldDB" id="A0A914DJP0"/>
<organism evidence="2 3">
    <name type="scientific">Acrobeloides nanus</name>
    <dbReference type="NCBI Taxonomy" id="290746"/>
    <lineage>
        <taxon>Eukaryota</taxon>
        <taxon>Metazoa</taxon>
        <taxon>Ecdysozoa</taxon>
        <taxon>Nematoda</taxon>
        <taxon>Chromadorea</taxon>
        <taxon>Rhabditida</taxon>
        <taxon>Tylenchina</taxon>
        <taxon>Cephalobomorpha</taxon>
        <taxon>Cephaloboidea</taxon>
        <taxon>Cephalobidae</taxon>
        <taxon>Acrobeloides</taxon>
    </lineage>
</organism>
<reference evidence="3" key="1">
    <citation type="submission" date="2022-11" db="UniProtKB">
        <authorList>
            <consortium name="WormBaseParasite"/>
        </authorList>
    </citation>
    <scope>IDENTIFICATION</scope>
</reference>
<keyword evidence="2" id="KW-1185">Reference proteome</keyword>
<dbReference type="Proteomes" id="UP000887540">
    <property type="component" value="Unplaced"/>
</dbReference>
<dbReference type="InterPro" id="IPR050111">
    <property type="entry name" value="C-type_lectin/snaclec_domain"/>
</dbReference>
<dbReference type="PANTHER" id="PTHR22803">
    <property type="entry name" value="MANNOSE, PHOSPHOLIPASE, LECTIN RECEPTOR RELATED"/>
    <property type="match status" value="1"/>
</dbReference>
<evidence type="ECO:0000259" key="1">
    <source>
        <dbReference type="PROSITE" id="PS50041"/>
    </source>
</evidence>
<evidence type="ECO:0000313" key="2">
    <source>
        <dbReference type="Proteomes" id="UP000887540"/>
    </source>
</evidence>
<dbReference type="PROSITE" id="PS50041">
    <property type="entry name" value="C_TYPE_LECTIN_2"/>
    <property type="match status" value="2"/>
</dbReference>
<accession>A0A914DJP0</accession>
<feature type="domain" description="C-type lectin" evidence="1">
    <location>
        <begin position="21"/>
        <end position="141"/>
    </location>
</feature>
<dbReference type="InterPro" id="IPR016187">
    <property type="entry name" value="CTDL_fold"/>
</dbReference>
<protein>
    <submittedName>
        <fullName evidence="3">C-type lectin domain-containing protein</fullName>
    </submittedName>
</protein>
<sequence>MILSAFNITEKLKTVTSPLYWDDANSLCKSYGGNLVSIHSEEEIAYIYNIFADLSNSGGNGWHWIGLTDPSGKYTLDTYQWTDGTPMDYKRWIKGMPAGPFQGLKLGGAMYNMKSDSLTDEKYKSRWTSAIANQYLRAICEVKRNDIVWRANFQAGFENVPWTLCGRQHSATKQTDVNSCQQKTTDQALGFQYNPQTRDCVIWDQVYGICPLPITDLESYFYIKSDQTSDLTVLLKKVIEYDIFDAIKNGGGNAWQWIGLTDPSGKYTADTYQWSDGSPMDFKKWSPSKPGRPWWTTFHGLKMCGAMYNYKSDPNPLVDPYKSKWISAVCNTVLRSICEVKK</sequence>
<dbReference type="Pfam" id="PF00059">
    <property type="entry name" value="Lectin_C"/>
    <property type="match status" value="1"/>
</dbReference>
<evidence type="ECO:0000313" key="3">
    <source>
        <dbReference type="WBParaSite" id="ACRNAN_scaffold2659.g25510.t1"/>
    </source>
</evidence>
<dbReference type="WBParaSite" id="ACRNAN_scaffold2659.g25510.t1">
    <property type="protein sequence ID" value="ACRNAN_scaffold2659.g25510.t1"/>
    <property type="gene ID" value="ACRNAN_scaffold2659.g25510"/>
</dbReference>
<dbReference type="Gene3D" id="3.10.100.10">
    <property type="entry name" value="Mannose-Binding Protein A, subunit A"/>
    <property type="match status" value="2"/>
</dbReference>
<dbReference type="InterPro" id="IPR016186">
    <property type="entry name" value="C-type_lectin-like/link_sf"/>
</dbReference>